<dbReference type="Gene3D" id="3.30.565.10">
    <property type="entry name" value="Histidine kinase-like ATPase, C-terminal domain"/>
    <property type="match status" value="1"/>
</dbReference>
<feature type="domain" description="Histidine kinase" evidence="7">
    <location>
        <begin position="281"/>
        <end position="495"/>
    </location>
</feature>
<dbReference type="InterPro" id="IPR004358">
    <property type="entry name" value="Sig_transdc_His_kin-like_C"/>
</dbReference>
<comment type="catalytic activity">
    <reaction evidence="1">
        <text>ATP + protein L-histidine = ADP + protein N-phospho-L-histidine.</text>
        <dbReference type="EC" id="2.7.13.3"/>
    </reaction>
</comment>
<feature type="transmembrane region" description="Helical" evidence="6">
    <location>
        <begin position="25"/>
        <end position="46"/>
    </location>
</feature>
<evidence type="ECO:0000256" key="4">
    <source>
        <dbReference type="ARBA" id="ARBA00022777"/>
    </source>
</evidence>
<keyword evidence="6" id="KW-1133">Transmembrane helix</keyword>
<dbReference type="AlphaFoldDB" id="A0A2M8Z928"/>
<feature type="transmembrane region" description="Helical" evidence="6">
    <location>
        <begin position="116"/>
        <end position="137"/>
    </location>
</feature>
<dbReference type="InterPro" id="IPR005467">
    <property type="entry name" value="His_kinase_dom"/>
</dbReference>
<evidence type="ECO:0000259" key="7">
    <source>
        <dbReference type="PROSITE" id="PS50109"/>
    </source>
</evidence>
<name>A0A2M8Z928_9FIRM</name>
<feature type="transmembrane region" description="Helical" evidence="6">
    <location>
        <begin position="143"/>
        <end position="168"/>
    </location>
</feature>
<dbReference type="InterPro" id="IPR003594">
    <property type="entry name" value="HATPase_dom"/>
</dbReference>
<keyword evidence="3" id="KW-0597">Phosphoprotein</keyword>
<accession>A0A2M8Z928</accession>
<feature type="transmembrane region" description="Helical" evidence="6">
    <location>
        <begin position="222"/>
        <end position="249"/>
    </location>
</feature>
<dbReference type="PANTHER" id="PTHR43547">
    <property type="entry name" value="TWO-COMPONENT HISTIDINE KINASE"/>
    <property type="match status" value="1"/>
</dbReference>
<evidence type="ECO:0000256" key="1">
    <source>
        <dbReference type="ARBA" id="ARBA00000085"/>
    </source>
</evidence>
<evidence type="ECO:0000256" key="3">
    <source>
        <dbReference type="ARBA" id="ARBA00022553"/>
    </source>
</evidence>
<evidence type="ECO:0000313" key="8">
    <source>
        <dbReference type="EMBL" id="PJJ29967.1"/>
    </source>
</evidence>
<dbReference type="EMBL" id="PGET01000001">
    <property type="protein sequence ID" value="PJJ29967.1"/>
    <property type="molecule type" value="Genomic_DNA"/>
</dbReference>
<evidence type="ECO:0000256" key="2">
    <source>
        <dbReference type="ARBA" id="ARBA00012438"/>
    </source>
</evidence>
<dbReference type="Pfam" id="PF02518">
    <property type="entry name" value="HATPase_c"/>
    <property type="match status" value="1"/>
</dbReference>
<feature type="transmembrane region" description="Helical" evidence="6">
    <location>
        <begin position="183"/>
        <end position="202"/>
    </location>
</feature>
<feature type="transmembrane region" description="Helical" evidence="6">
    <location>
        <begin position="89"/>
        <end position="109"/>
    </location>
</feature>
<protein>
    <recommendedName>
        <fullName evidence="2">histidine kinase</fullName>
        <ecNumber evidence="2">2.7.13.3</ecNumber>
    </recommendedName>
</protein>
<dbReference type="GO" id="GO:0000155">
    <property type="term" value="F:phosphorelay sensor kinase activity"/>
    <property type="evidence" value="ECO:0007669"/>
    <property type="project" value="TreeGrafter"/>
</dbReference>
<comment type="caution">
    <text evidence="8">The sequence shown here is derived from an EMBL/GenBank/DDBJ whole genome shotgun (WGS) entry which is preliminary data.</text>
</comment>
<dbReference type="Proteomes" id="UP000231092">
    <property type="component" value="Unassembled WGS sequence"/>
</dbReference>
<keyword evidence="6" id="KW-0472">Membrane</keyword>
<gene>
    <name evidence="8" type="ORF">H171_3534</name>
</gene>
<keyword evidence="4 8" id="KW-0808">Transferase</keyword>
<sequence>MLFVVLFFILSSSIAIFFLRRDKQTKLMLGLCVSFVCMFIGIIIYLSKTGGLQTGQKFFLFFDLRIQRKLSYMIFPLRKLGYMIAMGRTLFPGFLLMLAFDYSMIPWILRSKSRHILIMLLPCMTLILYYPSLFLGLAKTGKWLQFLVINFTILWIACYLAAALWLLIHEYKSITIPYCKRQFRYIMVFLICMGIMYCFYFRQDPIQVYQMYSAEYMRYGGLLYSTTGAVSRWMVLSVVTTLFGILGFLSLKSYTVMEHEETRGDVIIQKKMDMASKGLSVFVHGMKNQLLSNRVIQERIREELEKTDPEKEKLLEYSHMLETINQNMIIRMEELYKSIKSNYMTLVPTETSEVVRKVLDRFHEKYPEVEVETEIEARTLILADAVHLSEALYNLAINGYESILESGRQEKHLSIKVYHERLYVTFEIQDNGRGISRQVQKKIFDPFYTSKNTNNNWGLGLYYVRQIIKHHFGMLKLESTEGEGATFFVAIPKCKNQDE</sequence>
<dbReference type="OrthoDB" id="9780487at2"/>
<dbReference type="RefSeq" id="WP_157803181.1">
    <property type="nucleotide sequence ID" value="NZ_PGET01000001.1"/>
</dbReference>
<keyword evidence="4 8" id="KW-0418">Kinase</keyword>
<reference evidence="8 9" key="1">
    <citation type="submission" date="2017-11" db="EMBL/GenBank/DDBJ databases">
        <title>Understudied soil microbes with underappreciated capabilities: Untangling the Clostridium saccharolyticum group.</title>
        <authorList>
            <person name="Leschine S."/>
        </authorList>
    </citation>
    <scope>NUCLEOTIDE SEQUENCE [LARGE SCALE GENOMIC DNA]</scope>
    <source>
        <strain evidence="8 9">18A</strain>
    </source>
</reference>
<dbReference type="SUPFAM" id="SSF55874">
    <property type="entry name" value="ATPase domain of HSP90 chaperone/DNA topoisomerase II/histidine kinase"/>
    <property type="match status" value="1"/>
</dbReference>
<evidence type="ECO:0000256" key="5">
    <source>
        <dbReference type="ARBA" id="ARBA00023012"/>
    </source>
</evidence>
<dbReference type="InterPro" id="IPR036890">
    <property type="entry name" value="HATPase_C_sf"/>
</dbReference>
<proteinExistence type="predicted"/>
<organism evidence="8 9">
    <name type="scientific">[Clostridium] celerecrescens 18A</name>
    <dbReference type="NCBI Taxonomy" id="1286362"/>
    <lineage>
        <taxon>Bacteria</taxon>
        <taxon>Bacillati</taxon>
        <taxon>Bacillota</taxon>
        <taxon>Clostridia</taxon>
        <taxon>Lachnospirales</taxon>
        <taxon>Lachnospiraceae</taxon>
        <taxon>Lacrimispora</taxon>
    </lineage>
</organism>
<dbReference type="SMART" id="SM00387">
    <property type="entry name" value="HATPase_c"/>
    <property type="match status" value="1"/>
</dbReference>
<evidence type="ECO:0000313" key="9">
    <source>
        <dbReference type="Proteomes" id="UP000231092"/>
    </source>
</evidence>
<dbReference type="PROSITE" id="PS50109">
    <property type="entry name" value="HIS_KIN"/>
    <property type="match status" value="1"/>
</dbReference>
<evidence type="ECO:0000256" key="6">
    <source>
        <dbReference type="SAM" id="Phobius"/>
    </source>
</evidence>
<keyword evidence="5" id="KW-0902">Two-component regulatory system</keyword>
<dbReference type="EC" id="2.7.13.3" evidence="2"/>
<dbReference type="PRINTS" id="PR00344">
    <property type="entry name" value="BCTRLSENSOR"/>
</dbReference>
<dbReference type="PANTHER" id="PTHR43547:SF2">
    <property type="entry name" value="HYBRID SIGNAL TRANSDUCTION HISTIDINE KINASE C"/>
    <property type="match status" value="1"/>
</dbReference>
<keyword evidence="6" id="KW-0812">Transmembrane</keyword>